<evidence type="ECO:0000313" key="2">
    <source>
        <dbReference type="EMBL" id="CAL1393914.1"/>
    </source>
</evidence>
<dbReference type="Pfam" id="PF13650">
    <property type="entry name" value="Asp_protease_2"/>
    <property type="match status" value="1"/>
</dbReference>
<name>A0AAV2F6S0_9ROSI</name>
<evidence type="ECO:0000256" key="1">
    <source>
        <dbReference type="SAM" id="MobiDB-lite"/>
    </source>
</evidence>
<dbReference type="PANTHER" id="PTHR33067">
    <property type="entry name" value="RNA-DIRECTED DNA POLYMERASE-RELATED"/>
    <property type="match status" value="1"/>
</dbReference>
<dbReference type="InterPro" id="IPR021109">
    <property type="entry name" value="Peptidase_aspartic_dom_sf"/>
</dbReference>
<feature type="region of interest" description="Disordered" evidence="1">
    <location>
        <begin position="66"/>
        <end position="94"/>
    </location>
</feature>
<dbReference type="PANTHER" id="PTHR33067:SF35">
    <property type="entry name" value="ASPARTIC PEPTIDASE DDI1-TYPE DOMAIN-CONTAINING PROTEIN"/>
    <property type="match status" value="1"/>
</dbReference>
<evidence type="ECO:0000313" key="3">
    <source>
        <dbReference type="Proteomes" id="UP001497516"/>
    </source>
</evidence>
<gene>
    <name evidence="2" type="ORF">LTRI10_LOCUS34448</name>
</gene>
<organism evidence="2 3">
    <name type="scientific">Linum trigynum</name>
    <dbReference type="NCBI Taxonomy" id="586398"/>
    <lineage>
        <taxon>Eukaryota</taxon>
        <taxon>Viridiplantae</taxon>
        <taxon>Streptophyta</taxon>
        <taxon>Embryophyta</taxon>
        <taxon>Tracheophyta</taxon>
        <taxon>Spermatophyta</taxon>
        <taxon>Magnoliopsida</taxon>
        <taxon>eudicotyledons</taxon>
        <taxon>Gunneridae</taxon>
        <taxon>Pentapetalae</taxon>
        <taxon>rosids</taxon>
        <taxon>fabids</taxon>
        <taxon>Malpighiales</taxon>
        <taxon>Linaceae</taxon>
        <taxon>Linum</taxon>
    </lineage>
</organism>
<dbReference type="Gene3D" id="2.40.70.10">
    <property type="entry name" value="Acid Proteases"/>
    <property type="match status" value="1"/>
</dbReference>
<protein>
    <recommendedName>
        <fullName evidence="4">Aspartic peptidase DDI1-type domain-containing protein</fullName>
    </recommendedName>
</protein>
<dbReference type="AlphaFoldDB" id="A0AAV2F6S0"/>
<dbReference type="EMBL" id="OZ034819">
    <property type="protein sequence ID" value="CAL1393914.1"/>
    <property type="molecule type" value="Genomic_DNA"/>
</dbReference>
<proteinExistence type="predicted"/>
<reference evidence="2 3" key="1">
    <citation type="submission" date="2024-04" db="EMBL/GenBank/DDBJ databases">
        <authorList>
            <person name="Fracassetti M."/>
        </authorList>
    </citation>
    <scope>NUCLEOTIDE SEQUENCE [LARGE SCALE GENOMIC DNA]</scope>
</reference>
<accession>A0AAV2F6S0</accession>
<evidence type="ECO:0008006" key="4">
    <source>
        <dbReference type="Google" id="ProtNLM"/>
    </source>
</evidence>
<dbReference type="Proteomes" id="UP001497516">
    <property type="component" value="Chromosome 6"/>
</dbReference>
<keyword evidence="3" id="KW-1185">Reference proteome</keyword>
<sequence>MEKASGKFMELEACQRNTQAVLWDIQTQLGSVAQAVAQRTHGTLPGQTIPHQQDPNANWNAITTRSRKVTADPPVRAEERETRASALPANEEEMEKEVEVPASKPQPVVKEYVPQLPFPTRFHKDRLETEFAKFMAMLKQVNISMPFVEALSKMPKYAKFMKDLLTNKRKLGELSTVMLNEECSAILQNKLPEKRKDPGSFTIPCMIGSLHIGKSLADLGASINVMSYKLFKKLELGEPSGTRMSIQLADRSIVHPRGIAEDLIVAVGPFSYPIDFVILDINEDVDVPLILGRPFLATAKALIDVNDGKLILQGGGEQITFSVSDNMKHPPAP</sequence>
<dbReference type="CDD" id="cd00303">
    <property type="entry name" value="retropepsin_like"/>
    <property type="match status" value="1"/>
</dbReference>